<dbReference type="SUPFAM" id="SSF52096">
    <property type="entry name" value="ClpP/crotonase"/>
    <property type="match status" value="1"/>
</dbReference>
<dbReference type="EMBL" id="JAKXMK010000047">
    <property type="protein sequence ID" value="MCH6171665.1"/>
    <property type="molecule type" value="Genomic_DNA"/>
</dbReference>
<protein>
    <submittedName>
        <fullName evidence="3">Enoyl-CoA hydratase/isomerase family protein</fullName>
    </submittedName>
</protein>
<dbReference type="Proteomes" id="UP001299970">
    <property type="component" value="Unassembled WGS sequence"/>
</dbReference>
<proteinExistence type="inferred from homology"/>
<dbReference type="InterPro" id="IPR018376">
    <property type="entry name" value="Enoyl-CoA_hyd/isom_CS"/>
</dbReference>
<dbReference type="PROSITE" id="PS00166">
    <property type="entry name" value="ENOYL_COA_HYDRATASE"/>
    <property type="match status" value="1"/>
</dbReference>
<accession>A0ABS9TSY8</accession>
<comment type="caution">
    <text evidence="3">The sequence shown here is derived from an EMBL/GenBank/DDBJ whole genome shotgun (WGS) entry which is preliminary data.</text>
</comment>
<dbReference type="PANTHER" id="PTHR11941:SF54">
    <property type="entry name" value="ENOYL-COA HYDRATASE, MITOCHONDRIAL"/>
    <property type="match status" value="1"/>
</dbReference>
<dbReference type="InterPro" id="IPR029045">
    <property type="entry name" value="ClpP/crotonase-like_dom_sf"/>
</dbReference>
<dbReference type="Pfam" id="PF00378">
    <property type="entry name" value="ECH_1"/>
    <property type="match status" value="1"/>
</dbReference>
<comment type="similarity">
    <text evidence="1 2">Belongs to the enoyl-CoA hydratase/isomerase family.</text>
</comment>
<dbReference type="PANTHER" id="PTHR11941">
    <property type="entry name" value="ENOYL-COA HYDRATASE-RELATED"/>
    <property type="match status" value="1"/>
</dbReference>
<dbReference type="RefSeq" id="WP_241042469.1">
    <property type="nucleotide sequence ID" value="NZ_BAAAJF010000005.1"/>
</dbReference>
<evidence type="ECO:0000256" key="1">
    <source>
        <dbReference type="ARBA" id="ARBA00005254"/>
    </source>
</evidence>
<dbReference type="Gene3D" id="3.90.226.10">
    <property type="entry name" value="2-enoyl-CoA Hydratase, Chain A, domain 1"/>
    <property type="match status" value="1"/>
</dbReference>
<gene>
    <name evidence="3" type="ORF">MMF94_38765</name>
</gene>
<organism evidence="3 4">
    <name type="scientific">Pseudonocardia alaniniphila</name>
    <dbReference type="NCBI Taxonomy" id="75291"/>
    <lineage>
        <taxon>Bacteria</taxon>
        <taxon>Bacillati</taxon>
        <taxon>Actinomycetota</taxon>
        <taxon>Actinomycetes</taxon>
        <taxon>Pseudonocardiales</taxon>
        <taxon>Pseudonocardiaceae</taxon>
        <taxon>Pseudonocardia</taxon>
    </lineage>
</organism>
<dbReference type="CDD" id="cd06558">
    <property type="entry name" value="crotonase-like"/>
    <property type="match status" value="1"/>
</dbReference>
<name>A0ABS9TSY8_9PSEU</name>
<sequence length="264" mass="28497">MGHTEYQAVDTVAVVTMSSPPASLFNEELSDSLLADVERASDEGKRALILQADGAVFSGGADVSMFRARTISGARELIGRSMPLIAAIEDAPFPVIAAVHGLCLAAGLELALACDLIVAEESARFAQVEAMIGATTFLGGVYRLAERCGPARAREITFGAEQYTAATFERWNIINRVVPDGELREHALGWAQRLAKGPTAAHAVTKRLVRYGLAHGPREADRYLLDAATPLFESHDMQHAVGELLSQGARKFRANHDQLVFENR</sequence>
<evidence type="ECO:0000313" key="3">
    <source>
        <dbReference type="EMBL" id="MCH6171665.1"/>
    </source>
</evidence>
<evidence type="ECO:0000313" key="4">
    <source>
        <dbReference type="Proteomes" id="UP001299970"/>
    </source>
</evidence>
<keyword evidence="4" id="KW-1185">Reference proteome</keyword>
<dbReference type="InterPro" id="IPR001753">
    <property type="entry name" value="Enoyl-CoA_hydra/iso"/>
</dbReference>
<reference evidence="3 4" key="1">
    <citation type="submission" date="2022-03" db="EMBL/GenBank/DDBJ databases">
        <title>Pseudonocardia alaer sp. nov., a novel actinomycete isolated from reed forest soil.</title>
        <authorList>
            <person name="Wang L."/>
        </authorList>
    </citation>
    <scope>NUCLEOTIDE SEQUENCE [LARGE SCALE GENOMIC DNA]</scope>
    <source>
        <strain evidence="3 4">Y-16303</strain>
    </source>
</reference>
<evidence type="ECO:0000256" key="2">
    <source>
        <dbReference type="RuleBase" id="RU003707"/>
    </source>
</evidence>